<reference evidence="2" key="2">
    <citation type="submission" date="2015-04" db="EMBL/GenBank/DDBJ databases">
        <authorList>
            <person name="Robinson S.D."/>
            <person name="Li Q."/>
            <person name="Bandyopadhyay P.K."/>
            <person name="Gajewiak J."/>
            <person name="Yandell M."/>
            <person name="Papenfuss A.T."/>
            <person name="Purcell A.W."/>
            <person name="Olivera B.M."/>
            <person name="Norton R.S."/>
            <person name="Safavi-Hemami H."/>
        </authorList>
    </citation>
    <scope>NUCLEOTIDE SEQUENCE</scope>
    <source>
        <tissue evidence="2">Venom gland</tissue>
    </source>
</reference>
<protein>
    <submittedName>
        <fullName evidence="2">Conodipine_Vc1 prepropeptide</fullName>
    </submittedName>
</protein>
<dbReference type="EMBL" id="GAIH01000004">
    <property type="protein sequence ID" value="JAB84713.1"/>
    <property type="molecule type" value="mRNA"/>
</dbReference>
<dbReference type="InterPro" id="IPR036444">
    <property type="entry name" value="PLipase_A2_dom_sf"/>
</dbReference>
<dbReference type="PANTHER" id="PTHR37687">
    <property type="entry name" value="AGAP006772-PA"/>
    <property type="match status" value="1"/>
</dbReference>
<proteinExistence type="evidence at transcript level"/>
<accession>W4VSG8</accession>
<evidence type="ECO:0000313" key="2">
    <source>
        <dbReference type="EMBL" id="JAB84713.1"/>
    </source>
</evidence>
<feature type="chain" id="PRO_5004852208" evidence="1">
    <location>
        <begin position="22"/>
        <end position="188"/>
    </location>
</feature>
<reference evidence="2" key="1">
    <citation type="journal article" date="2014" name="PLoS ONE">
        <title>Diversity of conotoxin gene superfamilies in the venomous snail, Conus victoriae.</title>
        <authorList>
            <person name="Robinson S.D."/>
            <person name="Safavi-Hemami H."/>
            <person name="McIntosh L.D."/>
            <person name="Purcell A.W."/>
            <person name="Norton R.S."/>
            <person name="Papenfuss A.T."/>
        </authorList>
    </citation>
    <scope>NUCLEOTIDE SEQUENCE</scope>
    <source>
        <tissue evidence="2">Venom gland</tissue>
    </source>
</reference>
<dbReference type="InterPro" id="IPR038875">
    <property type="entry name" value="PLA2_conodipine-like"/>
</dbReference>
<organism evidence="2">
    <name type="scientific">Conus victoriae</name>
    <name type="common">Queen Victoria cone</name>
    <dbReference type="NCBI Taxonomy" id="319920"/>
    <lineage>
        <taxon>Eukaryota</taxon>
        <taxon>Metazoa</taxon>
        <taxon>Spiralia</taxon>
        <taxon>Lophotrochozoa</taxon>
        <taxon>Mollusca</taxon>
        <taxon>Gastropoda</taxon>
        <taxon>Caenogastropoda</taxon>
        <taxon>Neogastropoda</taxon>
        <taxon>Conoidea</taxon>
        <taxon>Conidae</taxon>
        <taxon>Conus</taxon>
        <taxon>Cylinder</taxon>
    </lineage>
</organism>
<sequence length="188" mass="21657">MKMLESALWILAALALPWIAAQDSRTDELCKINSNGCSVPSSWIPCQQHFLAACDRHDTCYMCGAHFSLTQKDCDDAFLVHMTALCGHGTDDEGFCLEKRKRREASSMSITTPLIQLRLLEKHMPLNSLWDHDSRQPQQRYIYDNCTDWALTYYNTVQRFGWWYFYDTANATYCPQFEPCMPEVSSSA</sequence>
<name>W4VSG8_CONVC</name>
<dbReference type="GO" id="GO:0050482">
    <property type="term" value="P:arachidonate secretion"/>
    <property type="evidence" value="ECO:0007669"/>
    <property type="project" value="InterPro"/>
</dbReference>
<dbReference type="SUPFAM" id="SSF48619">
    <property type="entry name" value="Phospholipase A2, PLA2"/>
    <property type="match status" value="1"/>
</dbReference>
<keyword evidence="1" id="KW-0732">Signal</keyword>
<dbReference type="PANTHER" id="PTHR37687:SF1">
    <property type="entry name" value="AGAP006772-PA"/>
    <property type="match status" value="1"/>
</dbReference>
<dbReference type="GO" id="GO:0004623">
    <property type="term" value="F:phospholipase A2 activity"/>
    <property type="evidence" value="ECO:0007669"/>
    <property type="project" value="InterPro"/>
</dbReference>
<dbReference type="Gene3D" id="1.20.90.10">
    <property type="entry name" value="Phospholipase A2 domain"/>
    <property type="match status" value="1"/>
</dbReference>
<feature type="signal peptide" evidence="1">
    <location>
        <begin position="1"/>
        <end position="21"/>
    </location>
</feature>
<dbReference type="AlphaFoldDB" id="W4VSG8"/>
<evidence type="ECO:0000256" key="1">
    <source>
        <dbReference type="SAM" id="SignalP"/>
    </source>
</evidence>
<dbReference type="GO" id="GO:0006644">
    <property type="term" value="P:phospholipid metabolic process"/>
    <property type="evidence" value="ECO:0007669"/>
    <property type="project" value="InterPro"/>
</dbReference>